<proteinExistence type="predicted"/>
<dbReference type="EMBL" id="MT142513">
    <property type="protein sequence ID" value="QJA83587.1"/>
    <property type="molecule type" value="Genomic_DNA"/>
</dbReference>
<dbReference type="AlphaFoldDB" id="A0A6M3LQJ3"/>
<accession>A0A6M3LQJ3</accession>
<dbReference type="InterPro" id="IPR011856">
    <property type="entry name" value="tRNA_endonuc-like_dom_sf"/>
</dbReference>
<dbReference type="EMBL" id="MT143345">
    <property type="protein sequence ID" value="QJA95802.1"/>
    <property type="molecule type" value="Genomic_DNA"/>
</dbReference>
<dbReference type="GO" id="GO:0003676">
    <property type="term" value="F:nucleic acid binding"/>
    <property type="evidence" value="ECO:0007669"/>
    <property type="project" value="InterPro"/>
</dbReference>
<evidence type="ECO:0000313" key="2">
    <source>
        <dbReference type="EMBL" id="QJA95802.1"/>
    </source>
</evidence>
<protein>
    <submittedName>
        <fullName evidence="2">Putative VRR-NUC domain-containing protein</fullName>
    </submittedName>
</protein>
<organism evidence="2">
    <name type="scientific">viral metagenome</name>
    <dbReference type="NCBI Taxonomy" id="1070528"/>
    <lineage>
        <taxon>unclassified sequences</taxon>
        <taxon>metagenomes</taxon>
        <taxon>organismal metagenomes</taxon>
    </lineage>
</organism>
<gene>
    <name evidence="1" type="ORF">MM415A00274_0044</name>
    <name evidence="2" type="ORF">MM415B05169_0005</name>
</gene>
<evidence type="ECO:0000313" key="1">
    <source>
        <dbReference type="EMBL" id="QJA83587.1"/>
    </source>
</evidence>
<reference evidence="2" key="1">
    <citation type="submission" date="2020-03" db="EMBL/GenBank/DDBJ databases">
        <title>The deep terrestrial virosphere.</title>
        <authorList>
            <person name="Holmfeldt K."/>
            <person name="Nilsson E."/>
            <person name="Simone D."/>
            <person name="Lopez-Fernandez M."/>
            <person name="Wu X."/>
            <person name="de Brujin I."/>
            <person name="Lundin D."/>
            <person name="Andersson A."/>
            <person name="Bertilsson S."/>
            <person name="Dopson M."/>
        </authorList>
    </citation>
    <scope>NUCLEOTIDE SEQUENCE</scope>
    <source>
        <strain evidence="1">MM415A00274</strain>
        <strain evidence="2">MM415B05169</strain>
    </source>
</reference>
<dbReference type="Gene3D" id="3.40.1350.10">
    <property type="match status" value="1"/>
</dbReference>
<sequence length="134" mass="15715">MKKLPIHHEEHLQLAIASFLDDLVKLNKLLWCHVPNESQTKASIGWHQKRKKMGLKAGFPDLIIIGKEKTLFIELKYNPNIEKEIDGLRLLSTDQIKWKNDLERFNQSYYIICAKYTHEAVKKLHIILEDEGIL</sequence>
<name>A0A6M3LQJ3_9ZZZZ</name>